<proteinExistence type="predicted"/>
<organism evidence="1">
    <name type="scientific">viral metagenome</name>
    <dbReference type="NCBI Taxonomy" id="1070528"/>
    <lineage>
        <taxon>unclassified sequences</taxon>
        <taxon>metagenomes</taxon>
        <taxon>organismal metagenomes</taxon>
    </lineage>
</organism>
<sequence length="262" mass="31544">MDRVKERDESFDYMIHHFSEMVDGDRIKHFDIQNTTWELSHTYFRLENVASIQRELISWIQAEKESGRWEDRENWKAFPGNKIFGTGVLVTGYRKLFVHEWYYLQLVLDPWCVDRYCCCSMDRRDCVDCDENRSDDDSDDDSDNGKQIHFELAVYGWKGKWSNKDTGKLQPDNEISIPHDQMISDFEWNQTSTRKERRSIQKKEIEEQTLQENQRYHTQHLKDMEEFSIHPSEPIEDYEELDLIDHVPSIRQNIVSIHPMLW</sequence>
<evidence type="ECO:0000313" key="1">
    <source>
        <dbReference type="EMBL" id="QHU20318.1"/>
    </source>
</evidence>
<dbReference type="EMBL" id="MN740968">
    <property type="protein sequence ID" value="QHU20318.1"/>
    <property type="molecule type" value="Genomic_DNA"/>
</dbReference>
<dbReference type="AlphaFoldDB" id="A0A6C0KVF8"/>
<accession>A0A6C0KVF8</accession>
<name>A0A6C0KVF8_9ZZZZ</name>
<protein>
    <submittedName>
        <fullName evidence="1">Uncharacterized protein</fullName>
    </submittedName>
</protein>
<reference evidence="1" key="1">
    <citation type="journal article" date="2020" name="Nature">
        <title>Giant virus diversity and host interactions through global metagenomics.</title>
        <authorList>
            <person name="Schulz F."/>
            <person name="Roux S."/>
            <person name="Paez-Espino D."/>
            <person name="Jungbluth S."/>
            <person name="Walsh D.A."/>
            <person name="Denef V.J."/>
            <person name="McMahon K.D."/>
            <person name="Konstantinidis K.T."/>
            <person name="Eloe-Fadrosh E.A."/>
            <person name="Kyrpides N.C."/>
            <person name="Woyke T."/>
        </authorList>
    </citation>
    <scope>NUCLEOTIDE SEQUENCE</scope>
    <source>
        <strain evidence="1">GVMAG-S-3300013093-109</strain>
    </source>
</reference>